<dbReference type="PANTHER" id="PTHR23199">
    <property type="entry name" value="NEUROTROPHIN 1-RELATED"/>
    <property type="match status" value="1"/>
</dbReference>
<dbReference type="GO" id="GO:0045087">
    <property type="term" value="P:innate immune response"/>
    <property type="evidence" value="ECO:0007669"/>
    <property type="project" value="TreeGrafter"/>
</dbReference>
<evidence type="ECO:0000256" key="1">
    <source>
        <dbReference type="ARBA" id="ARBA00022729"/>
    </source>
</evidence>
<dbReference type="AlphaFoldDB" id="A0A7R8W116"/>
<evidence type="ECO:0000256" key="3">
    <source>
        <dbReference type="ARBA" id="ARBA00023180"/>
    </source>
</evidence>
<dbReference type="OrthoDB" id="10064289at2759"/>
<dbReference type="EMBL" id="OB660096">
    <property type="protein sequence ID" value="CAD7222723.1"/>
    <property type="molecule type" value="Genomic_DNA"/>
</dbReference>
<name>A0A7R8W116_9CRUS</name>
<sequence>MHSATLVLLACVAYATASHPPPPYGSYQQQPKYGYCDPKAVPHCAAGNDNATSWCLEDADYPLYEIKAAISQDPLFAKKYSDLPKQSADDLVDDLTAAAEEKFNYDFYTGQSKGKSPYDGSHWIGPEGYNCPSDVDYIMPKRARNVAGEWRVIVNEVQYYTQTLRTESCLYPDAACRLVPVCIKNKCTQKYVYQRLLSFDPCDPYKGLFIDIFRFPSACNCQIQG</sequence>
<proteinExistence type="predicted"/>
<protein>
    <submittedName>
        <fullName evidence="4">Uncharacterized protein</fullName>
    </submittedName>
</protein>
<dbReference type="Pfam" id="PF16077">
    <property type="entry name" value="Spaetzle"/>
    <property type="match status" value="1"/>
</dbReference>
<accession>A0A7R8W116</accession>
<dbReference type="FunFam" id="2.10.90.10:FF:000035">
    <property type="entry name" value="Spz1"/>
    <property type="match status" value="1"/>
</dbReference>
<dbReference type="SUPFAM" id="SSF57501">
    <property type="entry name" value="Cystine-knot cytokines"/>
    <property type="match status" value="1"/>
</dbReference>
<keyword evidence="3" id="KW-0325">Glycoprotein</keyword>
<gene>
    <name evidence="4" type="ORF">CTOB1V02_LOCUS722</name>
</gene>
<dbReference type="InterPro" id="IPR029034">
    <property type="entry name" value="Cystine-knot_cytokine"/>
</dbReference>
<reference evidence="4" key="1">
    <citation type="submission" date="2020-11" db="EMBL/GenBank/DDBJ databases">
        <authorList>
            <person name="Tran Van P."/>
        </authorList>
    </citation>
    <scope>NUCLEOTIDE SEQUENCE</scope>
</reference>
<dbReference type="PANTHER" id="PTHR23199:SF12">
    <property type="entry name" value="NEUROTROPHIN 1-RELATED"/>
    <property type="match status" value="1"/>
</dbReference>
<dbReference type="InterPro" id="IPR032104">
    <property type="entry name" value="Spaetzle"/>
</dbReference>
<keyword evidence="2" id="KW-1015">Disulfide bond</keyword>
<dbReference type="GO" id="GO:0005121">
    <property type="term" value="F:Toll binding"/>
    <property type="evidence" value="ECO:0007669"/>
    <property type="project" value="TreeGrafter"/>
</dbReference>
<dbReference type="InterPro" id="IPR052444">
    <property type="entry name" value="Spz/Toll_ligand-like"/>
</dbReference>
<dbReference type="Gene3D" id="2.10.90.10">
    <property type="entry name" value="Cystine-knot cytokines"/>
    <property type="match status" value="1"/>
</dbReference>
<evidence type="ECO:0000313" key="4">
    <source>
        <dbReference type="EMBL" id="CAD7222723.1"/>
    </source>
</evidence>
<keyword evidence="1" id="KW-0732">Signal</keyword>
<dbReference type="GO" id="GO:0008083">
    <property type="term" value="F:growth factor activity"/>
    <property type="evidence" value="ECO:0007669"/>
    <property type="project" value="TreeGrafter"/>
</dbReference>
<evidence type="ECO:0000256" key="2">
    <source>
        <dbReference type="ARBA" id="ARBA00023157"/>
    </source>
</evidence>
<organism evidence="4">
    <name type="scientific">Cyprideis torosa</name>
    <dbReference type="NCBI Taxonomy" id="163714"/>
    <lineage>
        <taxon>Eukaryota</taxon>
        <taxon>Metazoa</taxon>
        <taxon>Ecdysozoa</taxon>
        <taxon>Arthropoda</taxon>
        <taxon>Crustacea</taxon>
        <taxon>Oligostraca</taxon>
        <taxon>Ostracoda</taxon>
        <taxon>Podocopa</taxon>
        <taxon>Podocopida</taxon>
        <taxon>Cytherocopina</taxon>
        <taxon>Cytheroidea</taxon>
        <taxon>Cytherideidae</taxon>
        <taxon>Cyprideis</taxon>
    </lineage>
</organism>
<dbReference type="GO" id="GO:0021556">
    <property type="term" value="P:central nervous system formation"/>
    <property type="evidence" value="ECO:0007669"/>
    <property type="project" value="TreeGrafter"/>
</dbReference>
<dbReference type="GO" id="GO:0005615">
    <property type="term" value="C:extracellular space"/>
    <property type="evidence" value="ECO:0007669"/>
    <property type="project" value="UniProtKB-ARBA"/>
</dbReference>